<dbReference type="AlphaFoldDB" id="A0A8H3KY05"/>
<protein>
    <submittedName>
        <fullName evidence="1">Uncharacterized protein</fullName>
    </submittedName>
</protein>
<evidence type="ECO:0000313" key="1">
    <source>
        <dbReference type="EMBL" id="GES76406.1"/>
    </source>
</evidence>
<dbReference type="Proteomes" id="UP000615446">
    <property type="component" value="Unassembled WGS sequence"/>
</dbReference>
<evidence type="ECO:0000313" key="2">
    <source>
        <dbReference type="Proteomes" id="UP000615446"/>
    </source>
</evidence>
<gene>
    <name evidence="1" type="ORF">RCL2_000381200</name>
</gene>
<name>A0A8H3KY05_9GLOM</name>
<accession>A0A8H3KY05</accession>
<sequence length="71" mass="8120">MFTSTLTCERQYVSETSALASLISEVEVFLNLLLFKYIYLVFCEYAYNSEAEANYGKIVTTLKLSKTSEIK</sequence>
<organism evidence="1 2">
    <name type="scientific">Rhizophagus clarus</name>
    <dbReference type="NCBI Taxonomy" id="94130"/>
    <lineage>
        <taxon>Eukaryota</taxon>
        <taxon>Fungi</taxon>
        <taxon>Fungi incertae sedis</taxon>
        <taxon>Mucoromycota</taxon>
        <taxon>Glomeromycotina</taxon>
        <taxon>Glomeromycetes</taxon>
        <taxon>Glomerales</taxon>
        <taxon>Glomeraceae</taxon>
        <taxon>Rhizophagus</taxon>
    </lineage>
</organism>
<reference evidence="1" key="1">
    <citation type="submission" date="2019-10" db="EMBL/GenBank/DDBJ databases">
        <title>Conservation and host-specific expression of non-tandemly repeated heterogenous ribosome RNA gene in arbuscular mycorrhizal fungi.</title>
        <authorList>
            <person name="Maeda T."/>
            <person name="Kobayashi Y."/>
            <person name="Nakagawa T."/>
            <person name="Ezawa T."/>
            <person name="Yamaguchi K."/>
            <person name="Bino T."/>
            <person name="Nishimoto Y."/>
            <person name="Shigenobu S."/>
            <person name="Kawaguchi M."/>
        </authorList>
    </citation>
    <scope>NUCLEOTIDE SEQUENCE</scope>
    <source>
        <strain evidence="1">HR1</strain>
    </source>
</reference>
<comment type="caution">
    <text evidence="1">The sequence shown here is derived from an EMBL/GenBank/DDBJ whole genome shotgun (WGS) entry which is preliminary data.</text>
</comment>
<dbReference type="EMBL" id="BLAL01000020">
    <property type="protein sequence ID" value="GES76406.1"/>
    <property type="molecule type" value="Genomic_DNA"/>
</dbReference>
<proteinExistence type="predicted"/>